<evidence type="ECO:0008006" key="4">
    <source>
        <dbReference type="Google" id="ProtNLM"/>
    </source>
</evidence>
<comment type="caution">
    <text evidence="2">The sequence shown here is derived from an EMBL/GenBank/DDBJ whole genome shotgun (WGS) entry which is preliminary data.</text>
</comment>
<dbReference type="Pfam" id="PF06979">
    <property type="entry name" value="TMEM70"/>
    <property type="match status" value="1"/>
</dbReference>
<dbReference type="InterPro" id="IPR045325">
    <property type="entry name" value="TMEM70/TMEM186/TMEM223"/>
</dbReference>
<proteinExistence type="predicted"/>
<dbReference type="OrthoDB" id="5950063at2759"/>
<dbReference type="Proteomes" id="UP000252139">
    <property type="component" value="Unassembled WGS sequence"/>
</dbReference>
<feature type="transmembrane region" description="Helical" evidence="1">
    <location>
        <begin position="117"/>
        <end position="139"/>
    </location>
</feature>
<keyword evidence="1" id="KW-0472">Membrane</keyword>
<organism evidence="2 3">
    <name type="scientific">Rhizopus azygosporus</name>
    <name type="common">Rhizopus microsporus var. azygosporus</name>
    <dbReference type="NCBI Taxonomy" id="86630"/>
    <lineage>
        <taxon>Eukaryota</taxon>
        <taxon>Fungi</taxon>
        <taxon>Fungi incertae sedis</taxon>
        <taxon>Mucoromycota</taxon>
        <taxon>Mucoromycotina</taxon>
        <taxon>Mucoromycetes</taxon>
        <taxon>Mucorales</taxon>
        <taxon>Mucorineae</taxon>
        <taxon>Rhizopodaceae</taxon>
        <taxon>Rhizopus</taxon>
    </lineage>
</organism>
<keyword evidence="1" id="KW-0812">Transmembrane</keyword>
<sequence length="237" mass="26422">MLFSVLTKGGLLHNKHVCHQSVKLLFRSQAYSTKTVFDKQSIQFSSKHLKQALQKKDVVFYQAPPGVRRTFNWMYISAGVQLMFWGNLASLAYVAYAVKDGDTEDAPVVLAPQGKRIAIAGGLVGVGVAIATVMCLYPWRYIDKLILLKGGTTARLMTHARFAKSHQVKEYPIDQLYCKQKVFTGVGKNGTDAIGTKSSSSHIFLNAKGEKMAYMLDRKGAFMDSKLFDGLWYNSHQ</sequence>
<dbReference type="PANTHER" id="PTHR14549">
    <property type="entry name" value="TRANSMEMBRANE PROTEIN 223"/>
    <property type="match status" value="1"/>
</dbReference>
<dbReference type="PANTHER" id="PTHR14549:SF2">
    <property type="entry name" value="TRANSMEMBRANE PROTEIN 223"/>
    <property type="match status" value="1"/>
</dbReference>
<reference evidence="2 3" key="1">
    <citation type="journal article" date="2018" name="G3 (Bethesda)">
        <title>Phylogenetic and Phylogenomic Definition of Rhizopus Species.</title>
        <authorList>
            <person name="Gryganskyi A.P."/>
            <person name="Golan J."/>
            <person name="Dolatabadi S."/>
            <person name="Mondo S."/>
            <person name="Robb S."/>
            <person name="Idnurm A."/>
            <person name="Muszewska A."/>
            <person name="Steczkiewicz K."/>
            <person name="Masonjones S."/>
            <person name="Liao H.L."/>
            <person name="Gajdeczka M.T."/>
            <person name="Anike F."/>
            <person name="Vuek A."/>
            <person name="Anishchenko I.M."/>
            <person name="Voigt K."/>
            <person name="de Hoog G.S."/>
            <person name="Smith M.E."/>
            <person name="Heitman J."/>
            <person name="Vilgalys R."/>
            <person name="Stajich J.E."/>
        </authorList>
    </citation>
    <scope>NUCLEOTIDE SEQUENCE [LARGE SCALE GENOMIC DNA]</scope>
    <source>
        <strain evidence="2 3">CBS 357.93</strain>
    </source>
</reference>
<keyword evidence="1" id="KW-1133">Transmembrane helix</keyword>
<evidence type="ECO:0000313" key="2">
    <source>
        <dbReference type="EMBL" id="RCH82929.1"/>
    </source>
</evidence>
<keyword evidence="3" id="KW-1185">Reference proteome</keyword>
<gene>
    <name evidence="2" type="ORF">CU097_005013</name>
</gene>
<dbReference type="EMBL" id="PJQL01002842">
    <property type="protein sequence ID" value="RCH82929.1"/>
    <property type="molecule type" value="Genomic_DNA"/>
</dbReference>
<name>A0A367IZB1_RHIAZ</name>
<evidence type="ECO:0000313" key="3">
    <source>
        <dbReference type="Proteomes" id="UP000252139"/>
    </source>
</evidence>
<evidence type="ECO:0000256" key="1">
    <source>
        <dbReference type="SAM" id="Phobius"/>
    </source>
</evidence>
<dbReference type="GO" id="GO:0005739">
    <property type="term" value="C:mitochondrion"/>
    <property type="evidence" value="ECO:0007669"/>
    <property type="project" value="TreeGrafter"/>
</dbReference>
<dbReference type="AlphaFoldDB" id="A0A367IZB1"/>
<accession>A0A367IZB1</accession>
<protein>
    <recommendedName>
        <fullName evidence="4">Transmembrane protein 223</fullName>
    </recommendedName>
</protein>
<feature type="transmembrane region" description="Helical" evidence="1">
    <location>
        <begin position="73"/>
        <end position="97"/>
    </location>
</feature>
<dbReference type="InterPro" id="IPR026100">
    <property type="entry name" value="Tmem223"/>
</dbReference>